<gene>
    <name evidence="1" type="ORF">RHMOL_Rhmol08G0283500</name>
</gene>
<name>A0ACC0MTA9_RHOML</name>
<proteinExistence type="predicted"/>
<comment type="caution">
    <text evidence="1">The sequence shown here is derived from an EMBL/GenBank/DDBJ whole genome shotgun (WGS) entry which is preliminary data.</text>
</comment>
<reference evidence="1" key="1">
    <citation type="submission" date="2022-02" db="EMBL/GenBank/DDBJ databases">
        <title>Plant Genome Project.</title>
        <authorList>
            <person name="Zhang R.-G."/>
        </authorList>
    </citation>
    <scope>NUCLEOTIDE SEQUENCE</scope>
    <source>
        <strain evidence="1">AT1</strain>
    </source>
</reference>
<evidence type="ECO:0000313" key="2">
    <source>
        <dbReference type="Proteomes" id="UP001062846"/>
    </source>
</evidence>
<sequence length="487" mass="56408">MSTMTTLEVACNVLVEKTTTTLRVAYVVVVDAFAKKLRVTTPWLLQWRRKETEPIPKKEEEDQSFARSRKRRRRKKRRRFHCWSLLPEELKIEILSRLPVKSLMQLKCVCKTWRALPTNPIFIASHLEKDTPTRLVTWNANHNGLLVGHDGFQTFVKWFEYDFQPVNLTFGFLMKPDLVLGPCDGIFCLVWSIRDHGLYEAKEVPTIALWNPATRAFSILPMSIFDLPPYGEPHRCFVGFGLDLKTKSYKVVKFLHFGCDGFGGYNNSVEVYDSSSGSWRVLHADHFFPEVLINDGPQISTYNKSDGVFHWFAFHNFNSCSVSCYEGLVLSFDMSKELFHMTLLPEKFNTFTENITRFPNVHYTKRKGCSLGLIRDSLAVIFSFLEEGHTSIELWVMKKDFDCVVEVEKSSYRWFHELTVEVPIPGSWAPLGFWNKNELLIRKWISRLDTLILYDIVTKQARNVKISGEQNFMYKESLVSDKGGCGN</sequence>
<dbReference type="Proteomes" id="UP001062846">
    <property type="component" value="Chromosome 8"/>
</dbReference>
<dbReference type="EMBL" id="CM046395">
    <property type="protein sequence ID" value="KAI8544278.1"/>
    <property type="molecule type" value="Genomic_DNA"/>
</dbReference>
<evidence type="ECO:0000313" key="1">
    <source>
        <dbReference type="EMBL" id="KAI8544278.1"/>
    </source>
</evidence>
<protein>
    <submittedName>
        <fullName evidence="1">Uncharacterized protein</fullName>
    </submittedName>
</protein>
<organism evidence="1 2">
    <name type="scientific">Rhododendron molle</name>
    <name type="common">Chinese azalea</name>
    <name type="synonym">Azalea mollis</name>
    <dbReference type="NCBI Taxonomy" id="49168"/>
    <lineage>
        <taxon>Eukaryota</taxon>
        <taxon>Viridiplantae</taxon>
        <taxon>Streptophyta</taxon>
        <taxon>Embryophyta</taxon>
        <taxon>Tracheophyta</taxon>
        <taxon>Spermatophyta</taxon>
        <taxon>Magnoliopsida</taxon>
        <taxon>eudicotyledons</taxon>
        <taxon>Gunneridae</taxon>
        <taxon>Pentapetalae</taxon>
        <taxon>asterids</taxon>
        <taxon>Ericales</taxon>
        <taxon>Ericaceae</taxon>
        <taxon>Ericoideae</taxon>
        <taxon>Rhodoreae</taxon>
        <taxon>Rhododendron</taxon>
    </lineage>
</organism>
<accession>A0ACC0MTA9</accession>
<keyword evidence="2" id="KW-1185">Reference proteome</keyword>